<comment type="subunit">
    <text evidence="2">Interacts with ribosomal protein uL14 (rplN).</text>
</comment>
<keyword evidence="2" id="KW-0678">Repressor</keyword>
<evidence type="ECO:0000313" key="3">
    <source>
        <dbReference type="EMBL" id="SNR76018.1"/>
    </source>
</evidence>
<dbReference type="PANTHER" id="PTHR21043:SF0">
    <property type="entry name" value="MITOCHONDRIAL ASSEMBLY OF RIBOSOMAL LARGE SUBUNIT PROTEIN 1"/>
    <property type="match status" value="1"/>
</dbReference>
<organism evidence="3 4">
    <name type="scientific">Desulfurobacterium atlanticum</name>
    <dbReference type="NCBI Taxonomy" id="240169"/>
    <lineage>
        <taxon>Bacteria</taxon>
        <taxon>Pseudomonadati</taxon>
        <taxon>Aquificota</taxon>
        <taxon>Aquificia</taxon>
        <taxon>Desulfurobacteriales</taxon>
        <taxon>Desulfurobacteriaceae</taxon>
        <taxon>Desulfurobacterium</taxon>
    </lineage>
</organism>
<keyword evidence="2" id="KW-0963">Cytoplasm</keyword>
<dbReference type="SUPFAM" id="SSF81301">
    <property type="entry name" value="Nucleotidyltransferase"/>
    <property type="match status" value="1"/>
</dbReference>
<proteinExistence type="inferred from homology"/>
<dbReference type="NCBIfam" id="TIGR00090">
    <property type="entry name" value="rsfS_iojap_ybeB"/>
    <property type="match status" value="1"/>
</dbReference>
<dbReference type="GO" id="GO:0090071">
    <property type="term" value="P:negative regulation of ribosome biogenesis"/>
    <property type="evidence" value="ECO:0007669"/>
    <property type="project" value="UniProtKB-UniRule"/>
</dbReference>
<dbReference type="Pfam" id="PF02410">
    <property type="entry name" value="RsfS"/>
    <property type="match status" value="1"/>
</dbReference>
<dbReference type="PANTHER" id="PTHR21043">
    <property type="entry name" value="IOJAP SUPERFAMILY ORTHOLOG"/>
    <property type="match status" value="1"/>
</dbReference>
<dbReference type="OrthoDB" id="9793681at2"/>
<dbReference type="GO" id="GO:0042256">
    <property type="term" value="P:cytosolic ribosome assembly"/>
    <property type="evidence" value="ECO:0007669"/>
    <property type="project" value="UniProtKB-UniRule"/>
</dbReference>
<evidence type="ECO:0000256" key="2">
    <source>
        <dbReference type="HAMAP-Rule" id="MF_01477"/>
    </source>
</evidence>
<dbReference type="Gene3D" id="3.30.460.10">
    <property type="entry name" value="Beta Polymerase, domain 2"/>
    <property type="match status" value="1"/>
</dbReference>
<evidence type="ECO:0000256" key="1">
    <source>
        <dbReference type="ARBA" id="ARBA00010574"/>
    </source>
</evidence>
<dbReference type="RefSeq" id="WP_089322989.1">
    <property type="nucleotide sequence ID" value="NZ_FZOB01000005.1"/>
</dbReference>
<dbReference type="HAMAP" id="MF_01477">
    <property type="entry name" value="Iojap_RsfS"/>
    <property type="match status" value="1"/>
</dbReference>
<sequence length="118" mass="13205">MDTFEKLKVALQTALDKKAEEPVILDLTGLGALADYFLIVSALSDTHGKTLADEITKKLKEEGITPVSIEGYDLANWILIDYGDVIIHIFKPEIRELYSLENLWIDAPQISVEELITC</sequence>
<dbReference type="Proteomes" id="UP000198405">
    <property type="component" value="Unassembled WGS sequence"/>
</dbReference>
<keyword evidence="2" id="KW-0810">Translation regulation</keyword>
<dbReference type="InterPro" id="IPR043519">
    <property type="entry name" value="NT_sf"/>
</dbReference>
<reference evidence="4" key="1">
    <citation type="submission" date="2017-06" db="EMBL/GenBank/DDBJ databases">
        <authorList>
            <person name="Varghese N."/>
            <person name="Submissions S."/>
        </authorList>
    </citation>
    <scope>NUCLEOTIDE SEQUENCE [LARGE SCALE GENOMIC DNA]</scope>
    <source>
        <strain evidence="4">DSM 15668</strain>
    </source>
</reference>
<dbReference type="InterPro" id="IPR004394">
    <property type="entry name" value="Iojap/RsfS/C7orf30"/>
</dbReference>
<dbReference type="AlphaFoldDB" id="A0A238YZ90"/>
<dbReference type="GO" id="GO:0017148">
    <property type="term" value="P:negative regulation of translation"/>
    <property type="evidence" value="ECO:0007669"/>
    <property type="project" value="UniProtKB-UniRule"/>
</dbReference>
<keyword evidence="4" id="KW-1185">Reference proteome</keyword>
<dbReference type="GO" id="GO:0043023">
    <property type="term" value="F:ribosomal large subunit binding"/>
    <property type="evidence" value="ECO:0007669"/>
    <property type="project" value="TreeGrafter"/>
</dbReference>
<dbReference type="EMBL" id="FZOB01000005">
    <property type="protein sequence ID" value="SNR76018.1"/>
    <property type="molecule type" value="Genomic_DNA"/>
</dbReference>
<name>A0A238YZ90_9BACT</name>
<accession>A0A238YZ90</accession>
<gene>
    <name evidence="2" type="primary">rsfS</name>
    <name evidence="3" type="ORF">SAMN06265340_105101</name>
</gene>
<comment type="similarity">
    <text evidence="1 2">Belongs to the Iojap/RsfS family.</text>
</comment>
<protein>
    <recommendedName>
        <fullName evidence="2">Ribosomal silencing factor RsfS</fullName>
    </recommendedName>
</protein>
<comment type="subcellular location">
    <subcellularLocation>
        <location evidence="2">Cytoplasm</location>
    </subcellularLocation>
</comment>
<dbReference type="GO" id="GO:0005737">
    <property type="term" value="C:cytoplasm"/>
    <property type="evidence" value="ECO:0007669"/>
    <property type="project" value="UniProtKB-SubCell"/>
</dbReference>
<evidence type="ECO:0000313" key="4">
    <source>
        <dbReference type="Proteomes" id="UP000198405"/>
    </source>
</evidence>
<comment type="function">
    <text evidence="2">Functions as a ribosomal silencing factor. Interacts with ribosomal protein uL14 (rplN), blocking formation of intersubunit bridge B8. Prevents association of the 30S and 50S ribosomal subunits and the formation of functional ribosomes, thus repressing translation.</text>
</comment>